<protein>
    <recommendedName>
        <fullName evidence="4">Homeobox domain-containing protein</fullName>
    </recommendedName>
</protein>
<comment type="subcellular location">
    <subcellularLocation>
        <location evidence="1 2">Nucleus</location>
    </subcellularLocation>
</comment>
<dbReference type="AlphaFoldDB" id="A0A6A0GQD7"/>
<evidence type="ECO:0000313" key="5">
    <source>
        <dbReference type="EMBL" id="KAA0184392.1"/>
    </source>
</evidence>
<feature type="region of interest" description="Disordered" evidence="3">
    <location>
        <begin position="247"/>
        <end position="274"/>
    </location>
</feature>
<dbReference type="OrthoDB" id="6159439at2759"/>
<dbReference type="PANTHER" id="PTHR24331:SF0">
    <property type="entry name" value="DBX"/>
    <property type="match status" value="1"/>
</dbReference>
<gene>
    <name evidence="5" type="ORF">HAZT_HAZT005358</name>
</gene>
<proteinExistence type="predicted"/>
<reference evidence="5" key="2">
    <citation type="journal article" date="2018" name="Environ. Sci. Technol.">
        <title>The Toxicogenome of Hyalella azteca: A Model for Sediment Ecotoxicology and Evolutionary Toxicology.</title>
        <authorList>
            <person name="Poynton H.C."/>
            <person name="Hasenbein S."/>
            <person name="Benoit J.B."/>
            <person name="Sepulveda M.S."/>
            <person name="Poelchau M.F."/>
            <person name="Hughes D.S.T."/>
            <person name="Murali S.C."/>
            <person name="Chen S."/>
            <person name="Glastad K.M."/>
            <person name="Goodisman M.A.D."/>
            <person name="Werren J.H."/>
            <person name="Vineis J.H."/>
            <person name="Bowen J.L."/>
            <person name="Friedrich M."/>
            <person name="Jones J."/>
            <person name="Robertson H.M."/>
            <person name="Feyereisen R."/>
            <person name="Mechler-Hickson A."/>
            <person name="Mathers N."/>
            <person name="Lee C.E."/>
            <person name="Colbourne J.K."/>
            <person name="Biales A."/>
            <person name="Johnston J.S."/>
            <person name="Wellborn G.A."/>
            <person name="Rosendale A.J."/>
            <person name="Cridge A.G."/>
            <person name="Munoz-Torres M.C."/>
            <person name="Bain P.A."/>
            <person name="Manny A.R."/>
            <person name="Major K.M."/>
            <person name="Lambert F.N."/>
            <person name="Vulpe C.D."/>
            <person name="Tuck P."/>
            <person name="Blalock B.J."/>
            <person name="Lin Y.Y."/>
            <person name="Smith M.E."/>
            <person name="Ochoa-Acuna H."/>
            <person name="Chen M.M."/>
            <person name="Childers C.P."/>
            <person name="Qu J."/>
            <person name="Dugan S."/>
            <person name="Lee S.L."/>
            <person name="Chao H."/>
            <person name="Dinh H."/>
            <person name="Han Y."/>
            <person name="Doddapaneni H."/>
            <person name="Worley K.C."/>
            <person name="Muzny D.M."/>
            <person name="Gibbs R.A."/>
            <person name="Richards S."/>
        </authorList>
    </citation>
    <scope>NUCLEOTIDE SEQUENCE</scope>
    <source>
        <strain evidence="5">HAZT.00-mixed</strain>
        <tissue evidence="5">Whole organism</tissue>
    </source>
</reference>
<dbReference type="InterPro" id="IPR001356">
    <property type="entry name" value="HD"/>
</dbReference>
<dbReference type="PANTHER" id="PTHR24331">
    <property type="entry name" value="DBX"/>
    <property type="match status" value="1"/>
</dbReference>
<dbReference type="CDD" id="cd00086">
    <property type="entry name" value="homeodomain"/>
    <property type="match status" value="1"/>
</dbReference>
<accession>A0A6A0GQD7</accession>
<keyword evidence="2" id="KW-0539">Nucleus</keyword>
<dbReference type="InterPro" id="IPR009057">
    <property type="entry name" value="Homeodomain-like_sf"/>
</dbReference>
<feature type="compositionally biased region" description="Polar residues" evidence="3">
    <location>
        <begin position="90"/>
        <end position="120"/>
    </location>
</feature>
<feature type="compositionally biased region" description="Acidic residues" evidence="3">
    <location>
        <begin position="123"/>
        <end position="134"/>
    </location>
</feature>
<dbReference type="SUPFAM" id="SSF46689">
    <property type="entry name" value="Homeodomain-like"/>
    <property type="match status" value="1"/>
</dbReference>
<sequence length="274" mass="29035">MLQQPRPRSWRQHGAECPADAPPTSSACAAPSLTRAIYYAPAVGRPWGGGGAAVGRRWGGCRATVKIWFQNRRMKWRNSKERELLATGGSREQTLPNKNNPNPDLSDVSESFVSSDAQRSGEQEDVEDMGDDEDRSTPAGTSEFESDIATYTEESEVECSAPREPIESLITASQLSLSHVVSRSSDSSSGGGRSNAQSSSSSPKLLIKNLSTLGGGEAFVGGSSTAGNGLTAFSSGFRTDHAGHALAEASFSDDEDINVTDDMTASHNEDSEGD</sequence>
<dbReference type="EMBL" id="JQDR03016984">
    <property type="protein sequence ID" value="KAA0184392.1"/>
    <property type="molecule type" value="Genomic_DNA"/>
</dbReference>
<reference evidence="5" key="1">
    <citation type="submission" date="2014-08" db="EMBL/GenBank/DDBJ databases">
        <authorList>
            <person name="Murali S."/>
            <person name="Richards S."/>
            <person name="Bandaranaike D."/>
            <person name="Bellair M."/>
            <person name="Blankenburg K."/>
            <person name="Chao H."/>
            <person name="Dinh H."/>
            <person name="Doddapaneni H."/>
            <person name="Dugan-Rocha S."/>
            <person name="Elkadiri S."/>
            <person name="Gnanaolivu R."/>
            <person name="Hughes D."/>
            <person name="Lee S."/>
            <person name="Li M."/>
            <person name="Ming W."/>
            <person name="Munidasa M."/>
            <person name="Muniz J."/>
            <person name="Nguyen L."/>
            <person name="Osuji N."/>
            <person name="Pu L.-L."/>
            <person name="Puazo M."/>
            <person name="Skinner E."/>
            <person name="Qu C."/>
            <person name="Quiroz J."/>
            <person name="Raj R."/>
            <person name="Weissenberger G."/>
            <person name="Xin Y."/>
            <person name="Zou X."/>
            <person name="Han Y."/>
            <person name="Worley K."/>
            <person name="Muzny D."/>
            <person name="Gibbs R."/>
        </authorList>
    </citation>
    <scope>NUCLEOTIDE SEQUENCE</scope>
    <source>
        <strain evidence="5">HAZT.00-mixed</strain>
        <tissue evidence="5">Whole organism</tissue>
    </source>
</reference>
<dbReference type="Gene3D" id="1.10.10.60">
    <property type="entry name" value="Homeodomain-like"/>
    <property type="match status" value="1"/>
</dbReference>
<reference evidence="5" key="3">
    <citation type="submission" date="2019-06" db="EMBL/GenBank/DDBJ databases">
        <authorList>
            <person name="Poynton C."/>
            <person name="Hasenbein S."/>
            <person name="Benoit J.B."/>
            <person name="Sepulveda M.S."/>
            <person name="Poelchau M.F."/>
            <person name="Murali S.C."/>
            <person name="Chen S."/>
            <person name="Glastad K.M."/>
            <person name="Werren J.H."/>
            <person name="Vineis J.H."/>
            <person name="Bowen J.L."/>
            <person name="Friedrich M."/>
            <person name="Jones J."/>
            <person name="Robertson H.M."/>
            <person name="Feyereisen R."/>
            <person name="Mechler-Hickson A."/>
            <person name="Mathers N."/>
            <person name="Lee C.E."/>
            <person name="Colbourne J.K."/>
            <person name="Biales A."/>
            <person name="Johnston J.S."/>
            <person name="Wellborn G.A."/>
            <person name="Rosendale A.J."/>
            <person name="Cridge A.G."/>
            <person name="Munoz-Torres M.C."/>
            <person name="Bain P.A."/>
            <person name="Manny A.R."/>
            <person name="Major K.M."/>
            <person name="Lambert F.N."/>
            <person name="Vulpe C.D."/>
            <person name="Tuck P."/>
            <person name="Blalock B.J."/>
            <person name="Lin Y.-Y."/>
            <person name="Smith M.E."/>
            <person name="Ochoa-Acuna H."/>
            <person name="Chen M.-J.M."/>
            <person name="Childers C.P."/>
            <person name="Qu J."/>
            <person name="Dugan S."/>
            <person name="Lee S.L."/>
            <person name="Chao H."/>
            <person name="Dinh H."/>
            <person name="Han Y."/>
            <person name="Doddapaneni H."/>
            <person name="Worley K.C."/>
            <person name="Muzny D.M."/>
            <person name="Gibbs R.A."/>
            <person name="Richards S."/>
        </authorList>
    </citation>
    <scope>NUCLEOTIDE SEQUENCE</scope>
    <source>
        <strain evidence="5">HAZT.00-mixed</strain>
        <tissue evidence="5">Whole organism</tissue>
    </source>
</reference>
<keyword evidence="2" id="KW-0371">Homeobox</keyword>
<feature type="region of interest" description="Disordered" evidence="3">
    <location>
        <begin position="80"/>
        <end position="204"/>
    </location>
</feature>
<dbReference type="PROSITE" id="PS50071">
    <property type="entry name" value="HOMEOBOX_2"/>
    <property type="match status" value="1"/>
</dbReference>
<feature type="domain" description="Homeobox" evidence="4">
    <location>
        <begin position="65"/>
        <end position="79"/>
    </location>
</feature>
<keyword evidence="2" id="KW-0238">DNA-binding</keyword>
<dbReference type="Proteomes" id="UP000711488">
    <property type="component" value="Unassembled WGS sequence"/>
</dbReference>
<evidence type="ECO:0000259" key="4">
    <source>
        <dbReference type="PROSITE" id="PS50071"/>
    </source>
</evidence>
<organism evidence="5">
    <name type="scientific">Hyalella azteca</name>
    <name type="common">Amphipod</name>
    <dbReference type="NCBI Taxonomy" id="294128"/>
    <lineage>
        <taxon>Eukaryota</taxon>
        <taxon>Metazoa</taxon>
        <taxon>Ecdysozoa</taxon>
        <taxon>Arthropoda</taxon>
        <taxon>Crustacea</taxon>
        <taxon>Multicrustacea</taxon>
        <taxon>Malacostraca</taxon>
        <taxon>Eumalacostraca</taxon>
        <taxon>Peracarida</taxon>
        <taxon>Amphipoda</taxon>
        <taxon>Senticaudata</taxon>
        <taxon>Talitrida</taxon>
        <taxon>Talitroidea</taxon>
        <taxon>Hyalellidae</taxon>
        <taxon>Hyalella</taxon>
    </lineage>
</organism>
<dbReference type="GO" id="GO:0005634">
    <property type="term" value="C:nucleus"/>
    <property type="evidence" value="ECO:0007669"/>
    <property type="project" value="UniProtKB-SubCell"/>
</dbReference>
<feature type="DNA-binding region" description="Homeobox" evidence="2">
    <location>
        <begin position="67"/>
        <end position="80"/>
    </location>
</feature>
<evidence type="ECO:0000256" key="2">
    <source>
        <dbReference type="PROSITE-ProRule" id="PRU00108"/>
    </source>
</evidence>
<name>A0A6A0GQD7_HYAAZ</name>
<feature type="region of interest" description="Disordered" evidence="3">
    <location>
        <begin position="1"/>
        <end position="26"/>
    </location>
</feature>
<evidence type="ECO:0000256" key="3">
    <source>
        <dbReference type="SAM" id="MobiDB-lite"/>
    </source>
</evidence>
<dbReference type="GO" id="GO:0003677">
    <property type="term" value="F:DNA binding"/>
    <property type="evidence" value="ECO:0007669"/>
    <property type="project" value="UniProtKB-UniRule"/>
</dbReference>
<dbReference type="InterPro" id="IPR051662">
    <property type="entry name" value="H2.0_Homeobox_NeuralPatt"/>
</dbReference>
<dbReference type="GO" id="GO:0006357">
    <property type="term" value="P:regulation of transcription by RNA polymerase II"/>
    <property type="evidence" value="ECO:0007669"/>
    <property type="project" value="TreeGrafter"/>
</dbReference>
<feature type="compositionally biased region" description="Low complexity" evidence="3">
    <location>
        <begin position="173"/>
        <end position="202"/>
    </location>
</feature>
<comment type="caution">
    <text evidence="5">The sequence shown here is derived from an EMBL/GenBank/DDBJ whole genome shotgun (WGS) entry which is preliminary data.</text>
</comment>
<evidence type="ECO:0000256" key="1">
    <source>
        <dbReference type="ARBA" id="ARBA00004123"/>
    </source>
</evidence>